<feature type="transmembrane region" description="Helical" evidence="1">
    <location>
        <begin position="59"/>
        <end position="85"/>
    </location>
</feature>
<protein>
    <submittedName>
        <fullName evidence="2">Uncharacterized protein</fullName>
    </submittedName>
</protein>
<feature type="transmembrane region" description="Helical" evidence="1">
    <location>
        <begin position="92"/>
        <end position="118"/>
    </location>
</feature>
<name>A0A367Y998_9MICO</name>
<dbReference type="EMBL" id="QORO01000001">
    <property type="protein sequence ID" value="RCK61612.1"/>
    <property type="molecule type" value="Genomic_DNA"/>
</dbReference>
<reference evidence="2 3" key="1">
    <citation type="submission" date="2018-07" db="EMBL/GenBank/DDBJ databases">
        <title>Microbacterium endoborsara sp. nov., a novel actinobacterium isolated from Borszczowia aralocaspica.</title>
        <authorList>
            <person name="An D."/>
        </authorList>
    </citation>
    <scope>NUCLEOTIDE SEQUENCE [LARGE SCALE GENOMIC DNA]</scope>
    <source>
        <strain evidence="2 3">C1.15228</strain>
    </source>
</reference>
<evidence type="ECO:0000313" key="3">
    <source>
        <dbReference type="Proteomes" id="UP000253508"/>
    </source>
</evidence>
<feature type="transmembrane region" description="Helical" evidence="1">
    <location>
        <begin position="12"/>
        <end position="35"/>
    </location>
</feature>
<dbReference type="RefSeq" id="WP_114116717.1">
    <property type="nucleotide sequence ID" value="NZ_BMHU01000001.1"/>
</dbReference>
<dbReference type="Proteomes" id="UP000253508">
    <property type="component" value="Unassembled WGS sequence"/>
</dbReference>
<dbReference type="OrthoDB" id="4872219at2"/>
<gene>
    <name evidence="2" type="ORF">DTO57_02980</name>
</gene>
<comment type="caution">
    <text evidence="2">The sequence shown here is derived from an EMBL/GenBank/DDBJ whole genome shotgun (WGS) entry which is preliminary data.</text>
</comment>
<evidence type="ECO:0000313" key="2">
    <source>
        <dbReference type="EMBL" id="RCK61612.1"/>
    </source>
</evidence>
<accession>A0A367Y998</accession>
<sequence length="119" mass="12413">MSEVRDPHRTRTAYITLGALVLVALVAFVVMYALAPTENANGQCSGIGWGCTLTPRDTLVFLGMFVGIPALLGTLILGAVAIAAFVRWTPLLGWLVGILAALLAAGVSLATVALVLFVF</sequence>
<dbReference type="AlphaFoldDB" id="A0A367Y998"/>
<keyword evidence="1" id="KW-0812">Transmembrane</keyword>
<organism evidence="2 3">
    <name type="scientific">Microbacterium sorbitolivorans</name>
    <dbReference type="NCBI Taxonomy" id="1867410"/>
    <lineage>
        <taxon>Bacteria</taxon>
        <taxon>Bacillati</taxon>
        <taxon>Actinomycetota</taxon>
        <taxon>Actinomycetes</taxon>
        <taxon>Micrococcales</taxon>
        <taxon>Microbacteriaceae</taxon>
        <taxon>Microbacterium</taxon>
    </lineage>
</organism>
<keyword evidence="3" id="KW-1185">Reference proteome</keyword>
<evidence type="ECO:0000256" key="1">
    <source>
        <dbReference type="SAM" id="Phobius"/>
    </source>
</evidence>
<proteinExistence type="predicted"/>
<keyword evidence="1" id="KW-0472">Membrane</keyword>
<keyword evidence="1" id="KW-1133">Transmembrane helix</keyword>